<dbReference type="AlphaFoldDB" id="J9GXF8"/>
<accession>J9GXF8</accession>
<organism evidence="1">
    <name type="scientific">gut metagenome</name>
    <dbReference type="NCBI Taxonomy" id="749906"/>
    <lineage>
        <taxon>unclassified sequences</taxon>
        <taxon>metagenomes</taxon>
        <taxon>organismal metagenomes</taxon>
    </lineage>
</organism>
<reference evidence="1" key="1">
    <citation type="journal article" date="2012" name="PLoS ONE">
        <title>Gene sets for utilization of primary and secondary nutrition supplies in the distal gut of endangered iberian lynx.</title>
        <authorList>
            <person name="Alcaide M."/>
            <person name="Messina E."/>
            <person name="Richter M."/>
            <person name="Bargiela R."/>
            <person name="Peplies J."/>
            <person name="Huws S.A."/>
            <person name="Newbold C.J."/>
            <person name="Golyshin P.N."/>
            <person name="Simon M.A."/>
            <person name="Lopez G."/>
            <person name="Yakimov M.M."/>
            <person name="Ferrer M."/>
        </authorList>
    </citation>
    <scope>NUCLEOTIDE SEQUENCE</scope>
</reference>
<comment type="caution">
    <text evidence="1">The sequence shown here is derived from an EMBL/GenBank/DDBJ whole genome shotgun (WGS) entry which is preliminary data.</text>
</comment>
<name>J9GXF8_9ZZZZ</name>
<dbReference type="EMBL" id="AMCI01000789">
    <property type="protein sequence ID" value="EJX07783.1"/>
    <property type="molecule type" value="Genomic_DNA"/>
</dbReference>
<gene>
    <name evidence="1" type="ORF">EVA_04105</name>
</gene>
<protein>
    <submittedName>
        <fullName evidence="1">Uncharacterized protein</fullName>
    </submittedName>
</protein>
<evidence type="ECO:0000313" key="1">
    <source>
        <dbReference type="EMBL" id="EJX07783.1"/>
    </source>
</evidence>
<sequence length="44" mass="5248">MNSENAQQSNQCTYYHPFHNLSPFIFTHISIQFHIKISRIVVQQ</sequence>
<proteinExistence type="predicted"/>